<dbReference type="EMBL" id="CDMZ01001170">
    <property type="protein sequence ID" value="CEM28410.1"/>
    <property type="molecule type" value="Genomic_DNA"/>
</dbReference>
<dbReference type="Gene3D" id="1.25.40.20">
    <property type="entry name" value="Ankyrin repeat-containing domain"/>
    <property type="match status" value="2"/>
</dbReference>
<evidence type="ECO:0000256" key="1">
    <source>
        <dbReference type="ARBA" id="ARBA00022737"/>
    </source>
</evidence>
<dbReference type="PANTHER" id="PTHR24173">
    <property type="entry name" value="ANKYRIN REPEAT CONTAINING"/>
    <property type="match status" value="1"/>
</dbReference>
<dbReference type="SMART" id="SM00248">
    <property type="entry name" value="ANK"/>
    <property type="match status" value="5"/>
</dbReference>
<evidence type="ECO:0000256" key="3">
    <source>
        <dbReference type="PROSITE-ProRule" id="PRU00023"/>
    </source>
</evidence>
<accession>A0A0G4GGC2</accession>
<keyword evidence="1" id="KW-0677">Repeat</keyword>
<feature type="repeat" description="ANK" evidence="3">
    <location>
        <begin position="164"/>
        <end position="196"/>
    </location>
</feature>
<gene>
    <name evidence="4" type="ORF">Cvel_4650</name>
</gene>
<organism evidence="4">
    <name type="scientific">Chromera velia CCMP2878</name>
    <dbReference type="NCBI Taxonomy" id="1169474"/>
    <lineage>
        <taxon>Eukaryota</taxon>
        <taxon>Sar</taxon>
        <taxon>Alveolata</taxon>
        <taxon>Colpodellida</taxon>
        <taxon>Chromeraceae</taxon>
        <taxon>Chromera</taxon>
    </lineage>
</organism>
<dbReference type="PANTHER" id="PTHR24173:SF74">
    <property type="entry name" value="ANKYRIN REPEAT DOMAIN-CONTAINING PROTEIN 16"/>
    <property type="match status" value="1"/>
</dbReference>
<dbReference type="AlphaFoldDB" id="A0A0G4GGC2"/>
<sequence length="323" mass="36088">MGLCVSSPETQLHKGIQRSKPELVEKALARNPDLEANPWKWKKGKGKTTFLQIACCKLPTEAGLQIVQMLVEKGANVLATTEPERTSVLMGAMRRGYLQMCTYLLSLPEIDELICMADCNNDLPLHVQTFPLSSGPCLMSDVFPPLVAKYREFFPEGIDAINHRGETPLMLAAFYGNTTLVKMLMDAGAAAQKSDEYGRTALMRACEWVQIETVKLLVDTYNCSVNAVDREGQGCLHYATSPYVDAVKRSEVREFLISRGADDSLKDHKGRTNLEVIKERAQKKKEDDAKWDYEMAKMKMEQDRIAADAMQREQDAAAFVPVG</sequence>
<protein>
    <submittedName>
        <fullName evidence="4">Uncharacterized protein</fullName>
    </submittedName>
</protein>
<dbReference type="InterPro" id="IPR036770">
    <property type="entry name" value="Ankyrin_rpt-contain_sf"/>
</dbReference>
<dbReference type="InterPro" id="IPR002110">
    <property type="entry name" value="Ankyrin_rpt"/>
</dbReference>
<reference evidence="4" key="1">
    <citation type="submission" date="2014-11" db="EMBL/GenBank/DDBJ databases">
        <authorList>
            <person name="Otto D Thomas"/>
            <person name="Naeem Raeece"/>
        </authorList>
    </citation>
    <scope>NUCLEOTIDE SEQUENCE</scope>
</reference>
<dbReference type="PhylomeDB" id="A0A0G4GGC2"/>
<evidence type="ECO:0000256" key="2">
    <source>
        <dbReference type="ARBA" id="ARBA00023043"/>
    </source>
</evidence>
<dbReference type="Pfam" id="PF12796">
    <property type="entry name" value="Ank_2"/>
    <property type="match status" value="1"/>
</dbReference>
<name>A0A0G4GGC2_9ALVE</name>
<dbReference type="PROSITE" id="PS50088">
    <property type="entry name" value="ANK_REPEAT"/>
    <property type="match status" value="1"/>
</dbReference>
<proteinExistence type="predicted"/>
<keyword evidence="2 3" id="KW-0040">ANK repeat</keyword>
<dbReference type="VEuPathDB" id="CryptoDB:Cvel_4650"/>
<dbReference type="PROSITE" id="PS50297">
    <property type="entry name" value="ANK_REP_REGION"/>
    <property type="match status" value="1"/>
</dbReference>
<dbReference type="SUPFAM" id="SSF48403">
    <property type="entry name" value="Ankyrin repeat"/>
    <property type="match status" value="1"/>
</dbReference>
<evidence type="ECO:0000313" key="4">
    <source>
        <dbReference type="EMBL" id="CEM28410.1"/>
    </source>
</evidence>